<keyword evidence="2" id="KW-1185">Reference proteome</keyword>
<gene>
    <name evidence="1" type="ORF">OGATHE_002409</name>
</gene>
<protein>
    <submittedName>
        <fullName evidence="1">Uncharacterized protein</fullName>
    </submittedName>
</protein>
<reference evidence="1" key="2">
    <citation type="submission" date="2021-01" db="EMBL/GenBank/DDBJ databases">
        <authorList>
            <person name="Schikora-Tamarit M.A."/>
        </authorList>
    </citation>
    <scope>NUCLEOTIDE SEQUENCE</scope>
    <source>
        <strain evidence="1">NCAIM Y.01608</strain>
    </source>
</reference>
<accession>A0A9P8PE30</accession>
<dbReference type="Proteomes" id="UP000788993">
    <property type="component" value="Unassembled WGS sequence"/>
</dbReference>
<reference evidence="1" key="1">
    <citation type="journal article" date="2021" name="Open Biol.">
        <title>Shared evolutionary footprints suggest mitochondrial oxidative damage underlies multiple complex I losses in fungi.</title>
        <authorList>
            <person name="Schikora-Tamarit M.A."/>
            <person name="Marcet-Houben M."/>
            <person name="Nosek J."/>
            <person name="Gabaldon T."/>
        </authorList>
    </citation>
    <scope>NUCLEOTIDE SEQUENCE</scope>
    <source>
        <strain evidence="1">NCAIM Y.01608</strain>
    </source>
</reference>
<dbReference type="EMBL" id="JAEUBD010000983">
    <property type="protein sequence ID" value="KAH3669597.1"/>
    <property type="molecule type" value="Genomic_DNA"/>
</dbReference>
<comment type="caution">
    <text evidence="1">The sequence shown here is derived from an EMBL/GenBank/DDBJ whole genome shotgun (WGS) entry which is preliminary data.</text>
</comment>
<evidence type="ECO:0000313" key="1">
    <source>
        <dbReference type="EMBL" id="KAH3669597.1"/>
    </source>
</evidence>
<sequence>MLNPVVISIANSKAETHHLNVLGSVGIQSSTIKLNHSIANCNSFKMSTDFRALSKVLKKSRPESRIRHGIDNKARHSEKLLGDELEFSLHFWQGASLANSGAYSVSHTFFEPIGTVINFGRRATFRNQQNFSFVEIANR</sequence>
<evidence type="ECO:0000313" key="2">
    <source>
        <dbReference type="Proteomes" id="UP000788993"/>
    </source>
</evidence>
<proteinExistence type="predicted"/>
<dbReference type="AlphaFoldDB" id="A0A9P8PE30"/>
<name>A0A9P8PE30_9ASCO</name>
<organism evidence="1 2">
    <name type="scientific">Ogataea polymorpha</name>
    <dbReference type="NCBI Taxonomy" id="460523"/>
    <lineage>
        <taxon>Eukaryota</taxon>
        <taxon>Fungi</taxon>
        <taxon>Dikarya</taxon>
        <taxon>Ascomycota</taxon>
        <taxon>Saccharomycotina</taxon>
        <taxon>Pichiomycetes</taxon>
        <taxon>Pichiales</taxon>
        <taxon>Pichiaceae</taxon>
        <taxon>Ogataea</taxon>
    </lineage>
</organism>